<gene>
    <name evidence="2" type="ORF">GTP69_23225</name>
</gene>
<dbReference type="PANTHER" id="PTHR36924">
    <property type="entry name" value="ANTITOXIN HIGA-1"/>
    <property type="match status" value="1"/>
</dbReference>
<dbReference type="SUPFAM" id="SSF47413">
    <property type="entry name" value="lambda repressor-like DNA-binding domains"/>
    <property type="match status" value="1"/>
</dbReference>
<sequence>MLEDKMRPIHPGEILREDFMVPLKMKPVAFANMLDLPVAVVAEVLGEKRSVSTEIAAHIVRHFGGHVDFWLRLQQSYDEKITQLKPGQPWPATRAVSS</sequence>
<keyword evidence="1" id="KW-0238">DNA-binding</keyword>
<accession>A0ABW9W5T4</accession>
<dbReference type="RefSeq" id="WP_161057088.1">
    <property type="nucleotide sequence ID" value="NZ_WWCT01000022.1"/>
</dbReference>
<dbReference type="EMBL" id="WWCT01000022">
    <property type="protein sequence ID" value="MYN29316.1"/>
    <property type="molecule type" value="Genomic_DNA"/>
</dbReference>
<name>A0ABW9W5T4_9BURK</name>
<proteinExistence type="predicted"/>
<keyword evidence="3" id="KW-1185">Reference proteome</keyword>
<evidence type="ECO:0000256" key="1">
    <source>
        <dbReference type="ARBA" id="ARBA00023125"/>
    </source>
</evidence>
<comment type="caution">
    <text evidence="2">The sequence shown here is derived from an EMBL/GenBank/DDBJ whole genome shotgun (WGS) entry which is preliminary data.</text>
</comment>
<organism evidence="2 3">
    <name type="scientific">Duganella levis</name>
    <dbReference type="NCBI Taxonomy" id="2692169"/>
    <lineage>
        <taxon>Bacteria</taxon>
        <taxon>Pseudomonadati</taxon>
        <taxon>Pseudomonadota</taxon>
        <taxon>Betaproteobacteria</taxon>
        <taxon>Burkholderiales</taxon>
        <taxon>Oxalobacteraceae</taxon>
        <taxon>Telluria group</taxon>
        <taxon>Duganella</taxon>
    </lineage>
</organism>
<dbReference type="NCBIfam" id="TIGR02607">
    <property type="entry name" value="antidote_HigA"/>
    <property type="match status" value="1"/>
</dbReference>
<dbReference type="Proteomes" id="UP000642144">
    <property type="component" value="Unassembled WGS sequence"/>
</dbReference>
<dbReference type="Gene3D" id="1.10.260.40">
    <property type="entry name" value="lambda repressor-like DNA-binding domains"/>
    <property type="match status" value="1"/>
</dbReference>
<evidence type="ECO:0000313" key="2">
    <source>
        <dbReference type="EMBL" id="MYN29316.1"/>
    </source>
</evidence>
<dbReference type="PANTHER" id="PTHR36924:SF1">
    <property type="entry name" value="ANTITOXIN HIGA-1"/>
    <property type="match status" value="1"/>
</dbReference>
<dbReference type="InterPro" id="IPR010982">
    <property type="entry name" value="Lambda_DNA-bd_dom_sf"/>
</dbReference>
<protein>
    <submittedName>
        <fullName evidence="2">HigA family addiction module antidote protein</fullName>
    </submittedName>
</protein>
<dbReference type="InterPro" id="IPR013430">
    <property type="entry name" value="Toxin_antidote_HigA"/>
</dbReference>
<evidence type="ECO:0000313" key="3">
    <source>
        <dbReference type="Proteomes" id="UP000642144"/>
    </source>
</evidence>
<reference evidence="2 3" key="1">
    <citation type="submission" date="2019-12" db="EMBL/GenBank/DDBJ databases">
        <title>Novel species isolated from a subtropical stream in China.</title>
        <authorList>
            <person name="Lu H."/>
        </authorList>
    </citation>
    <scope>NUCLEOTIDE SEQUENCE [LARGE SCALE GENOMIC DNA]</scope>
    <source>
        <strain evidence="2 3">CY42W</strain>
    </source>
</reference>